<dbReference type="Proteomes" id="UP000002931">
    <property type="component" value="Unassembled WGS sequence"/>
</dbReference>
<evidence type="ECO:0000259" key="3">
    <source>
        <dbReference type="Pfam" id="PF01494"/>
    </source>
</evidence>
<sequence length="374" mass="39768">MVAAFETALIIGGGIAGMSAALSLHEAGVNVRLIDRDAKWGVSGAGITITGPTLRVMKRLGILDDVLKAGWTSDDIRACDAEGNVLADIEGRTSGGEGIPGAGGIMRPTLHRLLAQRIRDEGIEASLGLTVTSMSEGSPKVVSFSDGTEASYDLVVAADGIFSETRKTLFPEVEGPKYVGQVCWRLMAPRHPGIDRRTYFLGGPMKIGMNPVSPDEMYMFLLEPVETVEWIPEDELSTRLAKLMESYGGIVADVREGLTADSNIVARPLETVVCPAPWYRDGVVLIGDAAHATTPQLASGAGMAMEDGVVLGECAGAAATLDDALDAFMKRRFDRCAFVVDKSLTLGRLEKAGSSPIDQIKVVEEALAELNQPY</sequence>
<dbReference type="InterPro" id="IPR050493">
    <property type="entry name" value="FAD-dep_Monooxygenase_BioMet"/>
</dbReference>
<dbReference type="InterPro" id="IPR002938">
    <property type="entry name" value="FAD-bd"/>
</dbReference>
<dbReference type="Pfam" id="PF01494">
    <property type="entry name" value="FAD_binding_3"/>
    <property type="match status" value="1"/>
</dbReference>
<dbReference type="InterPro" id="IPR036188">
    <property type="entry name" value="FAD/NAD-bd_sf"/>
</dbReference>
<comment type="caution">
    <text evidence="4">The sequence shown here is derived from an EMBL/GenBank/DDBJ whole genome shotgun (WGS) entry which is preliminary data.</text>
</comment>
<dbReference type="OrthoDB" id="4230779at2"/>
<dbReference type="PRINTS" id="PR00420">
    <property type="entry name" value="RNGMNOXGNASE"/>
</dbReference>
<name>A3VDM0_9RHOB</name>
<dbReference type="PANTHER" id="PTHR13789">
    <property type="entry name" value="MONOOXYGENASE"/>
    <property type="match status" value="1"/>
</dbReference>
<evidence type="ECO:0000256" key="2">
    <source>
        <dbReference type="ARBA" id="ARBA00023033"/>
    </source>
</evidence>
<dbReference type="AlphaFoldDB" id="A3VDM0"/>
<keyword evidence="1" id="KW-0560">Oxidoreductase</keyword>
<evidence type="ECO:0000313" key="5">
    <source>
        <dbReference type="Proteomes" id="UP000002931"/>
    </source>
</evidence>
<reference evidence="4 5" key="1">
    <citation type="journal article" date="2010" name="J. Bacteriol.">
        <title>Genome sequences of Pelagibaca bermudensis HTCC2601T and Maritimibacter alkaliphilus HTCC2654T, the type strains of two marine Roseobacter genera.</title>
        <authorList>
            <person name="Thrash J.C."/>
            <person name="Cho J.C."/>
            <person name="Ferriera S."/>
            <person name="Johnson J."/>
            <person name="Vergin K.L."/>
            <person name="Giovannoni S.J."/>
        </authorList>
    </citation>
    <scope>NUCLEOTIDE SEQUENCE [LARGE SCALE GENOMIC DNA]</scope>
    <source>
        <strain evidence="4 5">HTCC2654</strain>
    </source>
</reference>
<organism evidence="4 5">
    <name type="scientific">Maritimibacter alkaliphilus HTCC2654</name>
    <dbReference type="NCBI Taxonomy" id="314271"/>
    <lineage>
        <taxon>Bacteria</taxon>
        <taxon>Pseudomonadati</taxon>
        <taxon>Pseudomonadota</taxon>
        <taxon>Alphaproteobacteria</taxon>
        <taxon>Rhodobacterales</taxon>
        <taxon>Roseobacteraceae</taxon>
        <taxon>Maritimibacter</taxon>
    </lineage>
</organism>
<dbReference type="eggNOG" id="COG0654">
    <property type="taxonomic scope" value="Bacteria"/>
</dbReference>
<dbReference type="EMBL" id="AAMT01000004">
    <property type="protein sequence ID" value="EAQ13609.1"/>
    <property type="molecule type" value="Genomic_DNA"/>
</dbReference>
<dbReference type="HOGENOM" id="CLU_009665_19_5_5"/>
<dbReference type="GO" id="GO:0071949">
    <property type="term" value="F:FAD binding"/>
    <property type="evidence" value="ECO:0007669"/>
    <property type="project" value="InterPro"/>
</dbReference>
<dbReference type="SUPFAM" id="SSF51905">
    <property type="entry name" value="FAD/NAD(P)-binding domain"/>
    <property type="match status" value="1"/>
</dbReference>
<proteinExistence type="predicted"/>
<keyword evidence="2" id="KW-0503">Monooxygenase</keyword>
<dbReference type="RefSeq" id="WP_008328492.1">
    <property type="nucleotide sequence ID" value="NZ_CH902578.1"/>
</dbReference>
<gene>
    <name evidence="4" type="ORF">RB2654_02809</name>
</gene>
<dbReference type="Gene3D" id="3.50.50.60">
    <property type="entry name" value="FAD/NAD(P)-binding domain"/>
    <property type="match status" value="1"/>
</dbReference>
<evidence type="ECO:0000313" key="4">
    <source>
        <dbReference type="EMBL" id="EAQ13609.1"/>
    </source>
</evidence>
<evidence type="ECO:0000256" key="1">
    <source>
        <dbReference type="ARBA" id="ARBA00023002"/>
    </source>
</evidence>
<feature type="domain" description="FAD-binding" evidence="3">
    <location>
        <begin position="8"/>
        <end position="337"/>
    </location>
</feature>
<dbReference type="GO" id="GO:0004497">
    <property type="term" value="F:monooxygenase activity"/>
    <property type="evidence" value="ECO:0007669"/>
    <property type="project" value="UniProtKB-KW"/>
</dbReference>
<accession>A3VDM0</accession>
<keyword evidence="5" id="KW-1185">Reference proteome</keyword>
<dbReference type="NCBIfam" id="NF005313">
    <property type="entry name" value="PRK06847.1"/>
    <property type="match status" value="1"/>
</dbReference>
<dbReference type="PANTHER" id="PTHR13789:SF309">
    <property type="entry name" value="PUTATIVE (AFU_ORTHOLOGUE AFUA_6G14510)-RELATED"/>
    <property type="match status" value="1"/>
</dbReference>
<dbReference type="STRING" id="314271.RB2654_02809"/>
<protein>
    <recommendedName>
        <fullName evidence="3">FAD-binding domain-containing protein</fullName>
    </recommendedName>
</protein>